<accession>A0AAV4C0M4</accession>
<name>A0AAV4C0M4_9GAST</name>
<protein>
    <submittedName>
        <fullName evidence="1">Uncharacterized protein</fullName>
    </submittedName>
</protein>
<evidence type="ECO:0000313" key="2">
    <source>
        <dbReference type="Proteomes" id="UP000735302"/>
    </source>
</evidence>
<dbReference type="EMBL" id="BLXT01005681">
    <property type="protein sequence ID" value="GFO24963.1"/>
    <property type="molecule type" value="Genomic_DNA"/>
</dbReference>
<organism evidence="1 2">
    <name type="scientific">Plakobranchus ocellatus</name>
    <dbReference type="NCBI Taxonomy" id="259542"/>
    <lineage>
        <taxon>Eukaryota</taxon>
        <taxon>Metazoa</taxon>
        <taxon>Spiralia</taxon>
        <taxon>Lophotrochozoa</taxon>
        <taxon>Mollusca</taxon>
        <taxon>Gastropoda</taxon>
        <taxon>Heterobranchia</taxon>
        <taxon>Euthyneura</taxon>
        <taxon>Panpulmonata</taxon>
        <taxon>Sacoglossa</taxon>
        <taxon>Placobranchoidea</taxon>
        <taxon>Plakobranchidae</taxon>
        <taxon>Plakobranchus</taxon>
    </lineage>
</organism>
<sequence>MRCWTSTDQEYLCRKCRGGFDKRLKQLEEASHQGIQHLIKSAEREALFCGDATVNLRDLPDTYASVDTDMNAHELMRRHDICSRPLLTPGVGNCLFNSISIMLMRSTKIVVL</sequence>
<proteinExistence type="predicted"/>
<dbReference type="AlphaFoldDB" id="A0AAV4C0M4"/>
<comment type="caution">
    <text evidence="1">The sequence shown here is derived from an EMBL/GenBank/DDBJ whole genome shotgun (WGS) entry which is preliminary data.</text>
</comment>
<gene>
    <name evidence="1" type="ORF">PoB_005146800</name>
</gene>
<reference evidence="1 2" key="1">
    <citation type="journal article" date="2021" name="Elife">
        <title>Chloroplast acquisition without the gene transfer in kleptoplastic sea slugs, Plakobranchus ocellatus.</title>
        <authorList>
            <person name="Maeda T."/>
            <person name="Takahashi S."/>
            <person name="Yoshida T."/>
            <person name="Shimamura S."/>
            <person name="Takaki Y."/>
            <person name="Nagai Y."/>
            <person name="Toyoda A."/>
            <person name="Suzuki Y."/>
            <person name="Arimoto A."/>
            <person name="Ishii H."/>
            <person name="Satoh N."/>
            <person name="Nishiyama T."/>
            <person name="Hasebe M."/>
            <person name="Maruyama T."/>
            <person name="Minagawa J."/>
            <person name="Obokata J."/>
            <person name="Shigenobu S."/>
        </authorList>
    </citation>
    <scope>NUCLEOTIDE SEQUENCE [LARGE SCALE GENOMIC DNA]</scope>
</reference>
<dbReference type="Proteomes" id="UP000735302">
    <property type="component" value="Unassembled WGS sequence"/>
</dbReference>
<keyword evidence="2" id="KW-1185">Reference proteome</keyword>
<evidence type="ECO:0000313" key="1">
    <source>
        <dbReference type="EMBL" id="GFO24963.1"/>
    </source>
</evidence>